<accession>A0A370GUI0</accession>
<feature type="transmembrane region" description="Helical" evidence="1">
    <location>
        <begin position="12"/>
        <end position="32"/>
    </location>
</feature>
<dbReference type="Proteomes" id="UP000254720">
    <property type="component" value="Unassembled WGS sequence"/>
</dbReference>
<feature type="transmembrane region" description="Helical" evidence="1">
    <location>
        <begin position="205"/>
        <end position="227"/>
    </location>
</feature>
<evidence type="ECO:0000256" key="1">
    <source>
        <dbReference type="SAM" id="Phobius"/>
    </source>
</evidence>
<evidence type="ECO:0000313" key="3">
    <source>
        <dbReference type="Proteomes" id="UP000254720"/>
    </source>
</evidence>
<evidence type="ECO:0000313" key="2">
    <source>
        <dbReference type="EMBL" id="RDI46896.1"/>
    </source>
</evidence>
<dbReference type="OrthoDB" id="5662775at2"/>
<name>A0A370GUI0_9COXI</name>
<feature type="transmembrane region" description="Helical" evidence="1">
    <location>
        <begin position="67"/>
        <end position="86"/>
    </location>
</feature>
<feature type="transmembrane region" description="Helical" evidence="1">
    <location>
        <begin position="290"/>
        <end position="307"/>
    </location>
</feature>
<dbReference type="AlphaFoldDB" id="A0A370GUI0"/>
<feature type="transmembrane region" description="Helical" evidence="1">
    <location>
        <begin position="116"/>
        <end position="133"/>
    </location>
</feature>
<keyword evidence="1" id="KW-1133">Transmembrane helix</keyword>
<dbReference type="EMBL" id="QQAX01000004">
    <property type="protein sequence ID" value="RDI46896.1"/>
    <property type="molecule type" value="Genomic_DNA"/>
</dbReference>
<feature type="transmembrane region" description="Helical" evidence="1">
    <location>
        <begin position="347"/>
        <end position="370"/>
    </location>
</feature>
<feature type="transmembrane region" description="Helical" evidence="1">
    <location>
        <begin position="145"/>
        <end position="170"/>
    </location>
</feature>
<feature type="transmembrane region" description="Helical" evidence="1">
    <location>
        <begin position="247"/>
        <end position="278"/>
    </location>
</feature>
<feature type="transmembrane region" description="Helical" evidence="1">
    <location>
        <begin position="376"/>
        <end position="393"/>
    </location>
</feature>
<gene>
    <name evidence="2" type="ORF">C8D86_10418</name>
</gene>
<proteinExistence type="predicted"/>
<feature type="transmembrane region" description="Helical" evidence="1">
    <location>
        <begin position="313"/>
        <end position="335"/>
    </location>
</feature>
<keyword evidence="1" id="KW-0812">Transmembrane</keyword>
<comment type="caution">
    <text evidence="2">The sequence shown here is derived from an EMBL/GenBank/DDBJ whole genome shotgun (WGS) entry which is preliminary data.</text>
</comment>
<feature type="transmembrane region" description="Helical" evidence="1">
    <location>
        <begin position="93"/>
        <end position="110"/>
    </location>
</feature>
<dbReference type="GO" id="GO:0016740">
    <property type="term" value="F:transferase activity"/>
    <property type="evidence" value="ECO:0007669"/>
    <property type="project" value="UniProtKB-KW"/>
</dbReference>
<dbReference type="RefSeq" id="WP_114833668.1">
    <property type="nucleotide sequence ID" value="NZ_LR699114.1"/>
</dbReference>
<reference evidence="2 3" key="1">
    <citation type="submission" date="2018-07" db="EMBL/GenBank/DDBJ databases">
        <title>Genomic Encyclopedia of Type Strains, Phase IV (KMG-IV): sequencing the most valuable type-strain genomes for metagenomic binning, comparative biology and taxonomic classification.</title>
        <authorList>
            <person name="Goeker M."/>
        </authorList>
    </citation>
    <scope>NUCLEOTIDE SEQUENCE [LARGE SCALE GENOMIC DNA]</scope>
    <source>
        <strain evidence="2 3">DSM 16500</strain>
    </source>
</reference>
<keyword evidence="1" id="KW-0472">Membrane</keyword>
<keyword evidence="3" id="KW-1185">Reference proteome</keyword>
<sequence length="634" mass="73484">MHHSRMTNTSSFFLYSVLLVSAGYLIFEYFFIPYAALSADEFVFARHIYEYTFNLPYRDFPPYKTVLGYYLLSLPLFFFHSLLQPLFYIKGEIALINAGFIILCSLWATRFFDRKAVLFALLAVLANHTFLIYSADLRVDMLTSWLCLLMALCVLNHYFRLGGILFGIAFLVSQKALWYLVAIDGAMLICWLCNRSSSFSLRTLLIFNVTAVMPIALYVLGWSLIVGPSEVLYSLFYEAYIQAGIDWFIHIYLMCWEIALKRGPLLFLLWPLAFICLFEKSAEPSQLDRRLFLVSFASIALILFINYKQPFPYNFVLTVPAFFLLYAEFMTWFFMQKKVASGDPARSTLSLYFIYLMAFYIFWISVIIILFALNPINYLIALVPLLMSILLFLEKKTIRLSCFYAITTIMIAVGIVYPFYRSLVTSIHLNGNYQKKMIYLTASLLEKNEDYVGGVPFLYQKDQPIEGLKNLIGPALDYLYDPTKQLEPLLLPSLYLVPTTVKKVIDDFERKPVKVVINNYRILTLPSELSEYIHKHYQHFYGSLYLYAPEITPDQLTFHLKFTGRYRIESAAKKPIIIDGKRRHPGQTIQLKEGDHLTDAARSYRLQLVPEVARPVDPIGNKDNWLRMIRAILS</sequence>
<keyword evidence="2" id="KW-0808">Transferase</keyword>
<protein>
    <submittedName>
        <fullName evidence="2">4-amino-4-deoxy-L-arabinose transferase-like glycosyltransferase</fullName>
    </submittedName>
</protein>
<organism evidence="2 3">
    <name type="scientific">Aquicella lusitana</name>
    <dbReference type="NCBI Taxonomy" id="254246"/>
    <lineage>
        <taxon>Bacteria</taxon>
        <taxon>Pseudomonadati</taxon>
        <taxon>Pseudomonadota</taxon>
        <taxon>Gammaproteobacteria</taxon>
        <taxon>Legionellales</taxon>
        <taxon>Coxiellaceae</taxon>
        <taxon>Aquicella</taxon>
    </lineage>
</organism>
<feature type="transmembrane region" description="Helical" evidence="1">
    <location>
        <begin position="176"/>
        <end position="193"/>
    </location>
</feature>
<feature type="transmembrane region" description="Helical" evidence="1">
    <location>
        <begin position="400"/>
        <end position="420"/>
    </location>
</feature>